<evidence type="ECO:0000313" key="3">
    <source>
        <dbReference type="Proteomes" id="UP001165080"/>
    </source>
</evidence>
<comment type="caution">
    <text evidence="2">The sequence shown here is derived from an EMBL/GenBank/DDBJ whole genome shotgun (WGS) entry which is preliminary data.</text>
</comment>
<feature type="compositionally biased region" description="Basic residues" evidence="1">
    <location>
        <begin position="39"/>
        <end position="49"/>
    </location>
</feature>
<evidence type="ECO:0000313" key="2">
    <source>
        <dbReference type="EMBL" id="GLC58268.1"/>
    </source>
</evidence>
<dbReference type="Proteomes" id="UP001165080">
    <property type="component" value="Unassembled WGS sequence"/>
</dbReference>
<dbReference type="EMBL" id="BRXU01000022">
    <property type="protein sequence ID" value="GLC58268.1"/>
    <property type="molecule type" value="Genomic_DNA"/>
</dbReference>
<dbReference type="AlphaFoldDB" id="A0A9W6BU91"/>
<sequence>MDGEKRSPEQITKKIAVRRSSVNVPFAICSLTTKPQSPLRRKHGARGGGRRGGGDLDGEAGDEHGDLVRAAFMWELRELGVATVTPAAIQQAVKTNRHCEDASSRCGCPRGPGNCVSSHATSARLVAGWLGVYVGQPDREGAGGQGQ</sequence>
<name>A0A9W6BU91_9CHLO</name>
<keyword evidence="3" id="KW-1185">Reference proteome</keyword>
<reference evidence="2 3" key="1">
    <citation type="journal article" date="2023" name="Commun. Biol.">
        <title>Reorganization of the ancestral sex-determining regions during the evolution of trioecy in Pleodorina starrii.</title>
        <authorList>
            <person name="Takahashi K."/>
            <person name="Suzuki S."/>
            <person name="Kawai-Toyooka H."/>
            <person name="Yamamoto K."/>
            <person name="Hamaji T."/>
            <person name="Ootsuki R."/>
            <person name="Yamaguchi H."/>
            <person name="Kawachi M."/>
            <person name="Higashiyama T."/>
            <person name="Nozaki H."/>
        </authorList>
    </citation>
    <scope>NUCLEOTIDE SEQUENCE [LARGE SCALE GENOMIC DNA]</scope>
    <source>
        <strain evidence="2 3">NIES-4479</strain>
    </source>
</reference>
<proteinExistence type="predicted"/>
<organism evidence="2 3">
    <name type="scientific">Pleodorina starrii</name>
    <dbReference type="NCBI Taxonomy" id="330485"/>
    <lineage>
        <taxon>Eukaryota</taxon>
        <taxon>Viridiplantae</taxon>
        <taxon>Chlorophyta</taxon>
        <taxon>core chlorophytes</taxon>
        <taxon>Chlorophyceae</taxon>
        <taxon>CS clade</taxon>
        <taxon>Chlamydomonadales</taxon>
        <taxon>Volvocaceae</taxon>
        <taxon>Pleodorina</taxon>
    </lineage>
</organism>
<accession>A0A9W6BU91</accession>
<protein>
    <submittedName>
        <fullName evidence="2">Uncharacterized protein</fullName>
    </submittedName>
</protein>
<feature type="region of interest" description="Disordered" evidence="1">
    <location>
        <begin position="33"/>
        <end position="62"/>
    </location>
</feature>
<gene>
    <name evidence="2" type="primary">PLESTBF000650</name>
    <name evidence="2" type="ORF">PLESTB_001339800</name>
</gene>
<evidence type="ECO:0000256" key="1">
    <source>
        <dbReference type="SAM" id="MobiDB-lite"/>
    </source>
</evidence>